<evidence type="ECO:0000313" key="2">
    <source>
        <dbReference type="EMBL" id="AKU96830.1"/>
    </source>
</evidence>
<proteinExistence type="predicted"/>
<dbReference type="STRING" id="1391654.AKJ09_03494"/>
<dbReference type="Proteomes" id="UP000064967">
    <property type="component" value="Chromosome"/>
</dbReference>
<evidence type="ECO:0000313" key="3">
    <source>
        <dbReference type="Proteomes" id="UP000064967"/>
    </source>
</evidence>
<keyword evidence="3" id="KW-1185">Reference proteome</keyword>
<name>A0A0K1PTH4_9BACT</name>
<protein>
    <submittedName>
        <fullName evidence="2">Uncharacterized protein</fullName>
    </submittedName>
</protein>
<dbReference type="EMBL" id="CP012333">
    <property type="protein sequence ID" value="AKU96830.1"/>
    <property type="molecule type" value="Genomic_DNA"/>
</dbReference>
<dbReference type="AlphaFoldDB" id="A0A0K1PTH4"/>
<gene>
    <name evidence="2" type="ORF">AKJ09_03494</name>
</gene>
<accession>A0A0K1PTH4</accession>
<sequence>MERLATVSGSQTRRQGHLSQARRDVDEGLSRVDVGARRAIDVRSERWRSIGAKKNSIAGFLASEGTSERSAQTPDLIANMESANIAIRSLNLWVDVRWNGEFGEAQGENFFPVNPDRSALSACSRVKFFCLTPNVGDHIRHVDHLCRRTRYGC</sequence>
<feature type="region of interest" description="Disordered" evidence="1">
    <location>
        <begin position="1"/>
        <end position="24"/>
    </location>
</feature>
<reference evidence="2 3" key="1">
    <citation type="submission" date="2015-08" db="EMBL/GenBank/DDBJ databases">
        <authorList>
            <person name="Babu N.S."/>
            <person name="Beckwith C.J."/>
            <person name="Beseler K.G."/>
            <person name="Brison A."/>
            <person name="Carone J.V."/>
            <person name="Caskin T.P."/>
            <person name="Diamond M."/>
            <person name="Durham M.E."/>
            <person name="Foxe J.M."/>
            <person name="Go M."/>
            <person name="Henderson B.A."/>
            <person name="Jones I.B."/>
            <person name="McGettigan J.A."/>
            <person name="Micheletti S.J."/>
            <person name="Nasrallah M.E."/>
            <person name="Ortiz D."/>
            <person name="Piller C.R."/>
            <person name="Privatt S.R."/>
            <person name="Schneider S.L."/>
            <person name="Sharp S."/>
            <person name="Smith T.C."/>
            <person name="Stanton J.D."/>
            <person name="Ullery H.E."/>
            <person name="Wilson R.J."/>
            <person name="Serrano M.G."/>
            <person name="Buck G."/>
            <person name="Lee V."/>
            <person name="Wang Y."/>
            <person name="Carvalho R."/>
            <person name="Voegtly L."/>
            <person name="Shi R."/>
            <person name="Duckworth R."/>
            <person name="Johnson A."/>
            <person name="Loviza R."/>
            <person name="Walstead R."/>
            <person name="Shah Z."/>
            <person name="Kiflezghi M."/>
            <person name="Wade K."/>
            <person name="Ball S.L."/>
            <person name="Bradley K.W."/>
            <person name="Asai D.J."/>
            <person name="Bowman C.A."/>
            <person name="Russell D.A."/>
            <person name="Pope W.H."/>
            <person name="Jacobs-Sera D."/>
            <person name="Hendrix R.W."/>
            <person name="Hatfull G.F."/>
        </authorList>
    </citation>
    <scope>NUCLEOTIDE SEQUENCE [LARGE SCALE GENOMIC DNA]</scope>
    <source>
        <strain evidence="2 3">DSM 27648</strain>
    </source>
</reference>
<evidence type="ECO:0000256" key="1">
    <source>
        <dbReference type="SAM" id="MobiDB-lite"/>
    </source>
</evidence>
<organism evidence="2 3">
    <name type="scientific">Labilithrix luteola</name>
    <dbReference type="NCBI Taxonomy" id="1391654"/>
    <lineage>
        <taxon>Bacteria</taxon>
        <taxon>Pseudomonadati</taxon>
        <taxon>Myxococcota</taxon>
        <taxon>Polyangia</taxon>
        <taxon>Polyangiales</taxon>
        <taxon>Labilitrichaceae</taxon>
        <taxon>Labilithrix</taxon>
    </lineage>
</organism>
<dbReference type="KEGG" id="llu:AKJ09_03494"/>